<dbReference type="Pfam" id="PF05920">
    <property type="entry name" value="Homeobox_KN"/>
    <property type="match status" value="1"/>
</dbReference>
<dbReference type="Proteomes" id="UP001498476">
    <property type="component" value="Unassembled WGS sequence"/>
</dbReference>
<protein>
    <recommendedName>
        <fullName evidence="6">Homeobox domain-containing protein</fullName>
    </recommendedName>
</protein>
<feature type="compositionally biased region" description="Polar residues" evidence="5">
    <location>
        <begin position="18"/>
        <end position="31"/>
    </location>
</feature>
<feature type="compositionally biased region" description="Low complexity" evidence="5">
    <location>
        <begin position="165"/>
        <end position="204"/>
    </location>
</feature>
<dbReference type="SMART" id="SM00389">
    <property type="entry name" value="HOX"/>
    <property type="match status" value="1"/>
</dbReference>
<dbReference type="PANTHER" id="PTHR11850">
    <property type="entry name" value="HOMEOBOX PROTEIN TRANSCRIPTION FACTORS"/>
    <property type="match status" value="1"/>
</dbReference>
<organism evidence="7 8">
    <name type="scientific">Neonectria punicea</name>
    <dbReference type="NCBI Taxonomy" id="979145"/>
    <lineage>
        <taxon>Eukaryota</taxon>
        <taxon>Fungi</taxon>
        <taxon>Dikarya</taxon>
        <taxon>Ascomycota</taxon>
        <taxon>Pezizomycotina</taxon>
        <taxon>Sordariomycetes</taxon>
        <taxon>Hypocreomycetidae</taxon>
        <taxon>Hypocreales</taxon>
        <taxon>Nectriaceae</taxon>
        <taxon>Neonectria</taxon>
    </lineage>
</organism>
<comment type="caution">
    <text evidence="7">The sequence shown here is derived from an EMBL/GenBank/DDBJ whole genome shotgun (WGS) entry which is preliminary data.</text>
</comment>
<evidence type="ECO:0000313" key="8">
    <source>
        <dbReference type="Proteomes" id="UP001498476"/>
    </source>
</evidence>
<keyword evidence="1 4" id="KW-0238">DNA-binding</keyword>
<feature type="region of interest" description="Disordered" evidence="5">
    <location>
        <begin position="165"/>
        <end position="236"/>
    </location>
</feature>
<keyword evidence="2 4" id="KW-0371">Homeobox</keyword>
<dbReference type="InterPro" id="IPR050224">
    <property type="entry name" value="TALE_homeobox"/>
</dbReference>
<gene>
    <name evidence="7" type="ORF">QQX98_007212</name>
</gene>
<dbReference type="InterPro" id="IPR009057">
    <property type="entry name" value="Homeodomain-like_sf"/>
</dbReference>
<name>A0ABR1GZ09_9HYPO</name>
<evidence type="ECO:0000313" key="7">
    <source>
        <dbReference type="EMBL" id="KAK7413943.1"/>
    </source>
</evidence>
<comment type="subcellular location">
    <subcellularLocation>
        <location evidence="4">Nucleus</location>
    </subcellularLocation>
</comment>
<feature type="domain" description="Homeobox" evidence="6">
    <location>
        <begin position="36"/>
        <end position="99"/>
    </location>
</feature>
<dbReference type="InterPro" id="IPR008422">
    <property type="entry name" value="KN_HD"/>
</dbReference>
<proteinExistence type="predicted"/>
<dbReference type="InterPro" id="IPR001356">
    <property type="entry name" value="HD"/>
</dbReference>
<evidence type="ECO:0000256" key="5">
    <source>
        <dbReference type="SAM" id="MobiDB-lite"/>
    </source>
</evidence>
<keyword evidence="3 4" id="KW-0539">Nucleus</keyword>
<accession>A0ABR1GZ09</accession>
<feature type="compositionally biased region" description="Basic residues" evidence="5">
    <location>
        <begin position="221"/>
        <end position="230"/>
    </location>
</feature>
<dbReference type="PROSITE" id="PS50071">
    <property type="entry name" value="HOMEOBOX_2"/>
    <property type="match status" value="1"/>
</dbReference>
<feature type="region of interest" description="Disordered" evidence="5">
    <location>
        <begin position="12"/>
        <end position="31"/>
    </location>
</feature>
<reference evidence="7 8" key="1">
    <citation type="journal article" date="2025" name="Microbiol. Resour. Announc.">
        <title>Draft genome sequences for Neonectria magnoliae and Neonectria punicea, canker pathogens of Liriodendron tulipifera and Acer saccharum in West Virginia.</title>
        <authorList>
            <person name="Petronek H.M."/>
            <person name="Kasson M.T."/>
            <person name="Metheny A.M."/>
            <person name="Stauder C.M."/>
            <person name="Lovett B."/>
            <person name="Lynch S.C."/>
            <person name="Garnas J.R."/>
            <person name="Kasson L.R."/>
            <person name="Stajich J.E."/>
        </authorList>
    </citation>
    <scope>NUCLEOTIDE SEQUENCE [LARGE SCALE GENOMIC DNA]</scope>
    <source>
        <strain evidence="7 8">NRRL 64653</strain>
    </source>
</reference>
<keyword evidence="8" id="KW-1185">Reference proteome</keyword>
<feature type="DNA-binding region" description="Homeobox" evidence="4">
    <location>
        <begin position="38"/>
        <end position="100"/>
    </location>
</feature>
<evidence type="ECO:0000256" key="4">
    <source>
        <dbReference type="PROSITE-ProRule" id="PRU00108"/>
    </source>
</evidence>
<evidence type="ECO:0000256" key="2">
    <source>
        <dbReference type="ARBA" id="ARBA00023155"/>
    </source>
</evidence>
<feature type="compositionally biased region" description="Basic and acidic residues" evidence="5">
    <location>
        <begin position="206"/>
        <end position="218"/>
    </location>
</feature>
<evidence type="ECO:0000256" key="1">
    <source>
        <dbReference type="ARBA" id="ARBA00023125"/>
    </source>
</evidence>
<dbReference type="EMBL" id="JAZAVJ010000115">
    <property type="protein sequence ID" value="KAK7413943.1"/>
    <property type="molecule type" value="Genomic_DNA"/>
</dbReference>
<evidence type="ECO:0000259" key="6">
    <source>
        <dbReference type="PROSITE" id="PS50071"/>
    </source>
</evidence>
<dbReference type="Gene3D" id="1.10.10.60">
    <property type="entry name" value="Homeodomain-like"/>
    <property type="match status" value="1"/>
</dbReference>
<evidence type="ECO:0000256" key="3">
    <source>
        <dbReference type="ARBA" id="ARBA00023242"/>
    </source>
</evidence>
<dbReference type="CDD" id="cd00086">
    <property type="entry name" value="homeodomain"/>
    <property type="match status" value="1"/>
</dbReference>
<sequence length="594" mass="66100">MAPLEAFGGVRLPIDSAGQPSGGTISPSQLQNHEAKIPPKVGSRFSSSAVRILRNWLAGHEQHPYTTAEDVELLQNQTGLSKRQVTNWLINARRRTKFQPSLSLSLLARGYSEPTLTGHTPIDIPPRRATPAPFETMNPLQRWEISPPEHEAATVLDISRAVAASSAPSRLRTSGRSSGNASSASSVDTSHSSMNSASHTSAYSHNSRDSLRALDRLKPSASRRRRRPVAKRQESRRLSLFQANTYQYLIHVEQSSPLPFTATTGPTETPTSAYELVKLELDYYMQKFFDIHGRLPSDHELQYEGCSIIFGAEVASNCSASSDPSWLRDVIMSSAEVSKQARLRHMTQVAKSRLSQLKINGKGNIFENCELELQLCRLVAMHDALGLSLSTYELQQEASHVISRIEAVSPNPSSRFMDFLVRLVWGSSDWLVPLRQRGQKLSLENTADENPRQLSKFTADPTTDPEQAIEYGSLAPAYTSNPSPELRDVLQKKTGAGHGYSFKTGAPPLFHNDMTSYRRLANELSRFVASTMSPNNPNSHVPTDDELRYQARWIWCDEDDPWNQTPADNVEWLHEFKGDVGLLKDDSTQNPAQV</sequence>
<dbReference type="SUPFAM" id="SSF46689">
    <property type="entry name" value="Homeodomain-like"/>
    <property type="match status" value="1"/>
</dbReference>